<accession>A0A1I3SWF1</accession>
<keyword evidence="3" id="KW-1185">Reference proteome</keyword>
<keyword evidence="1" id="KW-0472">Membrane</keyword>
<keyword evidence="1" id="KW-0812">Transmembrane</keyword>
<feature type="transmembrane region" description="Helical" evidence="1">
    <location>
        <begin position="12"/>
        <end position="34"/>
    </location>
</feature>
<dbReference type="Proteomes" id="UP000199559">
    <property type="component" value="Unassembled WGS sequence"/>
</dbReference>
<name>A0A1I3SWF1_9FLAO</name>
<evidence type="ECO:0000313" key="3">
    <source>
        <dbReference type="Proteomes" id="UP000199559"/>
    </source>
</evidence>
<gene>
    <name evidence="2" type="ORF">SAMN05443431_11236</name>
</gene>
<reference evidence="3" key="1">
    <citation type="submission" date="2016-10" db="EMBL/GenBank/DDBJ databases">
        <authorList>
            <person name="Varghese N."/>
            <person name="Submissions S."/>
        </authorList>
    </citation>
    <scope>NUCLEOTIDE SEQUENCE [LARGE SCALE GENOMIC DNA]</scope>
    <source>
        <strain evidence="3">DSM 28881</strain>
    </source>
</reference>
<dbReference type="EMBL" id="FORM01000012">
    <property type="protein sequence ID" value="SFJ63085.1"/>
    <property type="molecule type" value="Genomic_DNA"/>
</dbReference>
<keyword evidence="1" id="KW-1133">Transmembrane helix</keyword>
<protein>
    <submittedName>
        <fullName evidence="2">Uncharacterized protein</fullName>
    </submittedName>
</protein>
<proteinExistence type="predicted"/>
<sequence length="259" mass="29401">MSQTLIKFNKILMIKLALIILGAILLTILIVWLIDKFIPTKAKPFITIALWALIAYLGYLTFNSVYGEIKFNQLKEKRYRAAIERLVDIRDSQLAHRTVTGKFTKSYDTLIKFIENGKFTLIDRRDSTVIDVEATKRYGGVTTTKEIVITDTIGFEPVKNRLFKGTDRYKQMMNVPLGKEGTKFTMNAGEIEDEKGNKIPVFEAFVKKSDILFDQDKNLVLKESQVISVEGVNGDALRVGSMDEVKTIGNWPKTYGSNE</sequence>
<dbReference type="STRING" id="1144750.SAMN05443431_11236"/>
<dbReference type="AlphaFoldDB" id="A0A1I3SWF1"/>
<evidence type="ECO:0000256" key="1">
    <source>
        <dbReference type="SAM" id="Phobius"/>
    </source>
</evidence>
<feature type="transmembrane region" description="Helical" evidence="1">
    <location>
        <begin position="46"/>
        <end position="66"/>
    </location>
</feature>
<organism evidence="2 3">
    <name type="scientific">Olleya namhaensis</name>
    <dbReference type="NCBI Taxonomy" id="1144750"/>
    <lineage>
        <taxon>Bacteria</taxon>
        <taxon>Pseudomonadati</taxon>
        <taxon>Bacteroidota</taxon>
        <taxon>Flavobacteriia</taxon>
        <taxon>Flavobacteriales</taxon>
        <taxon>Flavobacteriaceae</taxon>
    </lineage>
</organism>
<evidence type="ECO:0000313" key="2">
    <source>
        <dbReference type="EMBL" id="SFJ63085.1"/>
    </source>
</evidence>